<evidence type="ECO:0000313" key="10">
    <source>
        <dbReference type="EMBL" id="KAF2304268.1"/>
    </source>
</evidence>
<keyword evidence="4 7" id="KW-0518">Myosin</keyword>
<evidence type="ECO:0000313" key="11">
    <source>
        <dbReference type="Proteomes" id="UP000467840"/>
    </source>
</evidence>
<dbReference type="PANTHER" id="PTHR13140">
    <property type="entry name" value="MYOSIN"/>
    <property type="match status" value="1"/>
</dbReference>
<evidence type="ECO:0000256" key="3">
    <source>
        <dbReference type="ARBA" id="ARBA00022860"/>
    </source>
</evidence>
<feature type="domain" description="Myosin motor" evidence="8">
    <location>
        <begin position="59"/>
        <end position="318"/>
    </location>
</feature>
<dbReference type="InterPro" id="IPR001609">
    <property type="entry name" value="Myosin_head_motor_dom-like"/>
</dbReference>
<evidence type="ECO:0000259" key="9">
    <source>
        <dbReference type="PROSITE" id="PS51844"/>
    </source>
</evidence>
<organism evidence="10 11">
    <name type="scientific">Hevea brasiliensis</name>
    <name type="common">Para rubber tree</name>
    <name type="synonym">Siphonia brasiliensis</name>
    <dbReference type="NCBI Taxonomy" id="3981"/>
    <lineage>
        <taxon>Eukaryota</taxon>
        <taxon>Viridiplantae</taxon>
        <taxon>Streptophyta</taxon>
        <taxon>Embryophyta</taxon>
        <taxon>Tracheophyta</taxon>
        <taxon>Spermatophyta</taxon>
        <taxon>Magnoliopsida</taxon>
        <taxon>eudicotyledons</taxon>
        <taxon>Gunneridae</taxon>
        <taxon>Pentapetalae</taxon>
        <taxon>rosids</taxon>
        <taxon>fabids</taxon>
        <taxon>Malpighiales</taxon>
        <taxon>Euphorbiaceae</taxon>
        <taxon>Crotonoideae</taxon>
        <taxon>Micrandreae</taxon>
        <taxon>Hevea</taxon>
    </lineage>
</organism>
<dbReference type="InterPro" id="IPR004009">
    <property type="entry name" value="SH3_Myosin"/>
</dbReference>
<evidence type="ECO:0000256" key="6">
    <source>
        <dbReference type="ARBA" id="ARBA00023203"/>
    </source>
</evidence>
<keyword evidence="11" id="KW-1185">Reference proteome</keyword>
<dbReference type="GO" id="GO:0016020">
    <property type="term" value="C:membrane"/>
    <property type="evidence" value="ECO:0007669"/>
    <property type="project" value="TreeGrafter"/>
</dbReference>
<dbReference type="Gene3D" id="1.10.10.820">
    <property type="match status" value="1"/>
</dbReference>
<feature type="domain" description="Myosin N-terminal SH3-like" evidence="9">
    <location>
        <begin position="4"/>
        <end position="53"/>
    </location>
</feature>
<dbReference type="Gene3D" id="1.20.120.720">
    <property type="entry name" value="Myosin VI head, motor domain, U50 subdomain"/>
    <property type="match status" value="1"/>
</dbReference>
<sequence>MNLRKGTKVWAPDKNLAWVAAEVTDFVGKNVQVLTASGKKVLASPEKLFLRDDDEEEHGGVDDMTKLTYLHEPGVLYNLERRYALNDIYTYTGSILIAVNPFTKLPHLYNVHMMEQYKGAPFGELSPHVFAVADASYRAMMSEGRSQSILSNPLLEAFGNARTVRNDNSSRFGKFVEIQFDGNGRISGAAIRTYLLERSRVVQITDPERNYHCFYQLCASGMDAEKYKLDHPSRFHYLNQSKTYELDGISNAEEYIKTRRAMEIVGISHEDQEAIFRTLAAILHLGNIEFSPGKEHDSSIVKDQKSSFHMQMAASLFM</sequence>
<dbReference type="GO" id="GO:0000146">
    <property type="term" value="F:microfilament motor activity"/>
    <property type="evidence" value="ECO:0007669"/>
    <property type="project" value="TreeGrafter"/>
</dbReference>
<evidence type="ECO:0000256" key="2">
    <source>
        <dbReference type="ARBA" id="ARBA00022840"/>
    </source>
</evidence>
<dbReference type="GO" id="GO:0005737">
    <property type="term" value="C:cytoplasm"/>
    <property type="evidence" value="ECO:0007669"/>
    <property type="project" value="TreeGrafter"/>
</dbReference>
<dbReference type="SMART" id="SM00242">
    <property type="entry name" value="MYSc"/>
    <property type="match status" value="1"/>
</dbReference>
<evidence type="ECO:0000256" key="4">
    <source>
        <dbReference type="ARBA" id="ARBA00023123"/>
    </source>
</evidence>
<dbReference type="GO" id="GO:0016459">
    <property type="term" value="C:myosin complex"/>
    <property type="evidence" value="ECO:0007669"/>
    <property type="project" value="UniProtKB-KW"/>
</dbReference>
<dbReference type="PROSITE" id="PS51844">
    <property type="entry name" value="SH3_LIKE"/>
    <property type="match status" value="1"/>
</dbReference>
<dbReference type="PANTHER" id="PTHR13140:SF781">
    <property type="entry name" value="MYOSIN-15"/>
    <property type="match status" value="1"/>
</dbReference>
<dbReference type="GO" id="GO:0005524">
    <property type="term" value="F:ATP binding"/>
    <property type="evidence" value="ECO:0007669"/>
    <property type="project" value="UniProtKB-KW"/>
</dbReference>
<evidence type="ECO:0000256" key="5">
    <source>
        <dbReference type="ARBA" id="ARBA00023175"/>
    </source>
</evidence>
<evidence type="ECO:0000259" key="8">
    <source>
        <dbReference type="PROSITE" id="PS51456"/>
    </source>
</evidence>
<dbReference type="Pfam" id="PF02736">
    <property type="entry name" value="Myosin_N"/>
    <property type="match status" value="1"/>
</dbReference>
<keyword evidence="1" id="KW-0547">Nucleotide-binding</keyword>
<dbReference type="Gene3D" id="3.40.850.10">
    <property type="entry name" value="Kinesin motor domain"/>
    <property type="match status" value="2"/>
</dbReference>
<evidence type="ECO:0008006" key="12">
    <source>
        <dbReference type="Google" id="ProtNLM"/>
    </source>
</evidence>
<dbReference type="GO" id="GO:0007015">
    <property type="term" value="P:actin filament organization"/>
    <property type="evidence" value="ECO:0007669"/>
    <property type="project" value="TreeGrafter"/>
</dbReference>
<dbReference type="SUPFAM" id="SSF52540">
    <property type="entry name" value="P-loop containing nucleoside triphosphate hydrolases"/>
    <property type="match status" value="1"/>
</dbReference>
<comment type="caution">
    <text evidence="7">Lacks conserved residue(s) required for the propagation of feature annotation.</text>
</comment>
<comment type="similarity">
    <text evidence="7">Belongs to the TRAFAC class myosin-kinesin ATPase superfamily. Myosin family.</text>
</comment>
<dbReference type="GO" id="GO:0005516">
    <property type="term" value="F:calmodulin binding"/>
    <property type="evidence" value="ECO:0007669"/>
    <property type="project" value="UniProtKB-KW"/>
</dbReference>
<proteinExistence type="inferred from homology"/>
<keyword evidence="3" id="KW-0112">Calmodulin-binding</keyword>
<dbReference type="Pfam" id="PF00063">
    <property type="entry name" value="Myosin_head"/>
    <property type="match status" value="2"/>
</dbReference>
<keyword evidence="5" id="KW-0505">Motor protein</keyword>
<evidence type="ECO:0000256" key="7">
    <source>
        <dbReference type="PROSITE-ProRule" id="PRU00782"/>
    </source>
</evidence>
<dbReference type="InterPro" id="IPR027417">
    <property type="entry name" value="P-loop_NTPase"/>
</dbReference>
<gene>
    <name evidence="10" type="ORF">GH714_029037</name>
</gene>
<dbReference type="GO" id="GO:0030048">
    <property type="term" value="P:actin filament-based movement"/>
    <property type="evidence" value="ECO:0007669"/>
    <property type="project" value="UniProtKB-ARBA"/>
</dbReference>
<comment type="caution">
    <text evidence="10">The sequence shown here is derived from an EMBL/GenBank/DDBJ whole genome shotgun (WGS) entry which is preliminary data.</text>
</comment>
<accession>A0A6A6LVI0</accession>
<dbReference type="FunFam" id="1.10.10.820:FF:000001">
    <property type="entry name" value="Myosin heavy chain"/>
    <property type="match status" value="1"/>
</dbReference>
<name>A0A6A6LVI0_HEVBR</name>
<dbReference type="Proteomes" id="UP000467840">
    <property type="component" value="Chromosome 16"/>
</dbReference>
<keyword evidence="2" id="KW-0067">ATP-binding</keyword>
<protein>
    <recommendedName>
        <fullName evidence="12">Myosin motor domain-containing protein</fullName>
    </recommendedName>
</protein>
<reference evidence="10 11" key="1">
    <citation type="journal article" date="2020" name="Mol. Plant">
        <title>The Chromosome-Based Rubber Tree Genome Provides New Insights into Spurge Genome Evolution and Rubber Biosynthesis.</title>
        <authorList>
            <person name="Liu J."/>
            <person name="Shi C."/>
            <person name="Shi C.C."/>
            <person name="Li W."/>
            <person name="Zhang Q.J."/>
            <person name="Zhang Y."/>
            <person name="Li K."/>
            <person name="Lu H.F."/>
            <person name="Shi C."/>
            <person name="Zhu S.T."/>
            <person name="Xiao Z.Y."/>
            <person name="Nan H."/>
            <person name="Yue Y."/>
            <person name="Zhu X.G."/>
            <person name="Wu Y."/>
            <person name="Hong X.N."/>
            <person name="Fan G.Y."/>
            <person name="Tong Y."/>
            <person name="Zhang D."/>
            <person name="Mao C.L."/>
            <person name="Liu Y.L."/>
            <person name="Hao S.J."/>
            <person name="Liu W.Q."/>
            <person name="Lv M.Q."/>
            <person name="Zhang H.B."/>
            <person name="Liu Y."/>
            <person name="Hu-Tang G.R."/>
            <person name="Wang J.P."/>
            <person name="Wang J.H."/>
            <person name="Sun Y.H."/>
            <person name="Ni S.B."/>
            <person name="Chen W.B."/>
            <person name="Zhang X.C."/>
            <person name="Jiao Y.N."/>
            <person name="Eichler E.E."/>
            <person name="Li G.H."/>
            <person name="Liu X."/>
            <person name="Gao L.Z."/>
        </authorList>
    </citation>
    <scope>NUCLEOTIDE SEQUENCE [LARGE SCALE GENOMIC DNA]</scope>
    <source>
        <strain evidence="11">cv. GT1</strain>
        <tissue evidence="10">Leaf</tissue>
    </source>
</reference>
<dbReference type="EMBL" id="JAAGAX010000009">
    <property type="protein sequence ID" value="KAF2304268.1"/>
    <property type="molecule type" value="Genomic_DNA"/>
</dbReference>
<evidence type="ECO:0000256" key="1">
    <source>
        <dbReference type="ARBA" id="ARBA00022741"/>
    </source>
</evidence>
<keyword evidence="6 7" id="KW-0009">Actin-binding</keyword>
<dbReference type="PROSITE" id="PS51456">
    <property type="entry name" value="MYOSIN_MOTOR"/>
    <property type="match status" value="1"/>
</dbReference>
<dbReference type="AlphaFoldDB" id="A0A6A6LVI0"/>
<dbReference type="GO" id="GO:0051015">
    <property type="term" value="F:actin filament binding"/>
    <property type="evidence" value="ECO:0007669"/>
    <property type="project" value="TreeGrafter"/>
</dbReference>
<dbReference type="InterPro" id="IPR036961">
    <property type="entry name" value="Kinesin_motor_dom_sf"/>
</dbReference>